<sequence length="91" mass="9538">MTPATSRVCVFVSTAALVALAFAASACDDDAGANKGGDRRSVVEGGKAESAPGKKLEHAKEQIEEAEKKMEDADADRFERSAGEKVERGLP</sequence>
<accession>A0A2S9YHY2</accession>
<feature type="compositionally biased region" description="Basic and acidic residues" evidence="1">
    <location>
        <begin position="52"/>
        <end position="91"/>
    </location>
</feature>
<organism evidence="3 4">
    <name type="scientific">Enhygromyxa salina</name>
    <dbReference type="NCBI Taxonomy" id="215803"/>
    <lineage>
        <taxon>Bacteria</taxon>
        <taxon>Pseudomonadati</taxon>
        <taxon>Myxococcota</taxon>
        <taxon>Polyangia</taxon>
        <taxon>Nannocystales</taxon>
        <taxon>Nannocystaceae</taxon>
        <taxon>Enhygromyxa</taxon>
    </lineage>
</organism>
<dbReference type="RefSeq" id="WP_146155267.1">
    <property type="nucleotide sequence ID" value="NZ_PVNK01000032.1"/>
</dbReference>
<name>A0A2S9YHY2_9BACT</name>
<dbReference type="AlphaFoldDB" id="A0A2S9YHY2"/>
<keyword evidence="4" id="KW-1185">Reference proteome</keyword>
<dbReference type="EMBL" id="PVNK01000032">
    <property type="protein sequence ID" value="PRQ04652.1"/>
    <property type="molecule type" value="Genomic_DNA"/>
</dbReference>
<comment type="caution">
    <text evidence="3">The sequence shown here is derived from an EMBL/GenBank/DDBJ whole genome shotgun (WGS) entry which is preliminary data.</text>
</comment>
<gene>
    <name evidence="3" type="ORF">ENSA5_06080</name>
</gene>
<evidence type="ECO:0000256" key="1">
    <source>
        <dbReference type="SAM" id="MobiDB-lite"/>
    </source>
</evidence>
<feature type="region of interest" description="Disordered" evidence="1">
    <location>
        <begin position="30"/>
        <end position="91"/>
    </location>
</feature>
<evidence type="ECO:0000313" key="4">
    <source>
        <dbReference type="Proteomes" id="UP000237968"/>
    </source>
</evidence>
<proteinExistence type="predicted"/>
<protein>
    <recommendedName>
        <fullName evidence="5">Secreted protein</fullName>
    </recommendedName>
</protein>
<dbReference type="Proteomes" id="UP000237968">
    <property type="component" value="Unassembled WGS sequence"/>
</dbReference>
<dbReference type="PROSITE" id="PS51257">
    <property type="entry name" value="PROKAR_LIPOPROTEIN"/>
    <property type="match status" value="1"/>
</dbReference>
<evidence type="ECO:0000313" key="3">
    <source>
        <dbReference type="EMBL" id="PRQ04652.1"/>
    </source>
</evidence>
<feature type="signal peptide" evidence="2">
    <location>
        <begin position="1"/>
        <end position="26"/>
    </location>
</feature>
<reference evidence="3 4" key="1">
    <citation type="submission" date="2018-03" db="EMBL/GenBank/DDBJ databases">
        <title>Draft Genome Sequences of the Obligatory Marine Myxobacteria Enhygromyxa salina SWB005.</title>
        <authorList>
            <person name="Poehlein A."/>
            <person name="Moghaddam J.A."/>
            <person name="Harms H."/>
            <person name="Alanjari M."/>
            <person name="Koenig G.M."/>
            <person name="Daniel R."/>
            <person name="Schaeberle T.F."/>
        </authorList>
    </citation>
    <scope>NUCLEOTIDE SEQUENCE [LARGE SCALE GENOMIC DNA]</scope>
    <source>
        <strain evidence="3 4">SWB005</strain>
    </source>
</reference>
<feature type="chain" id="PRO_5015652641" description="Secreted protein" evidence="2">
    <location>
        <begin position="27"/>
        <end position="91"/>
    </location>
</feature>
<evidence type="ECO:0008006" key="5">
    <source>
        <dbReference type="Google" id="ProtNLM"/>
    </source>
</evidence>
<keyword evidence="2" id="KW-0732">Signal</keyword>
<evidence type="ECO:0000256" key="2">
    <source>
        <dbReference type="SAM" id="SignalP"/>
    </source>
</evidence>